<keyword evidence="5 7" id="KW-0539">Nucleus</keyword>
<keyword evidence="2 6" id="KW-0863">Zinc-finger</keyword>
<organism evidence="11 12">
    <name type="scientific">Oryza meyeriana var. granulata</name>
    <dbReference type="NCBI Taxonomy" id="110450"/>
    <lineage>
        <taxon>Eukaryota</taxon>
        <taxon>Viridiplantae</taxon>
        <taxon>Streptophyta</taxon>
        <taxon>Embryophyta</taxon>
        <taxon>Tracheophyta</taxon>
        <taxon>Spermatophyta</taxon>
        <taxon>Magnoliopsida</taxon>
        <taxon>Liliopsida</taxon>
        <taxon>Poales</taxon>
        <taxon>Poaceae</taxon>
        <taxon>BOP clade</taxon>
        <taxon>Oryzoideae</taxon>
        <taxon>Oryzeae</taxon>
        <taxon>Oryzinae</taxon>
        <taxon>Oryza</taxon>
        <taxon>Oryza meyeriana</taxon>
    </lineage>
</organism>
<feature type="compositionally biased region" description="Low complexity" evidence="8">
    <location>
        <begin position="365"/>
        <end position="379"/>
    </location>
</feature>
<dbReference type="InterPro" id="IPR003105">
    <property type="entry name" value="SRA_YDG"/>
</dbReference>
<feature type="compositionally biased region" description="Basic residues" evidence="8">
    <location>
        <begin position="427"/>
        <end position="438"/>
    </location>
</feature>
<dbReference type="GO" id="GO:0008270">
    <property type="term" value="F:zinc ion binding"/>
    <property type="evidence" value="ECO:0007669"/>
    <property type="project" value="UniProtKB-KW"/>
</dbReference>
<dbReference type="SMART" id="SM00466">
    <property type="entry name" value="SRA"/>
    <property type="match status" value="1"/>
</dbReference>
<dbReference type="Gene3D" id="3.30.40.10">
    <property type="entry name" value="Zinc/RING finger domain, C3HC4 (zinc finger)"/>
    <property type="match status" value="1"/>
</dbReference>
<dbReference type="PROSITE" id="PS51015">
    <property type="entry name" value="YDG"/>
    <property type="match status" value="1"/>
</dbReference>
<dbReference type="SUPFAM" id="SSF88697">
    <property type="entry name" value="PUA domain-like"/>
    <property type="match status" value="1"/>
</dbReference>
<feature type="compositionally biased region" description="Low complexity" evidence="8">
    <location>
        <begin position="1"/>
        <end position="14"/>
    </location>
</feature>
<feature type="domain" description="RING-type" evidence="9">
    <location>
        <begin position="272"/>
        <end position="328"/>
    </location>
</feature>
<feature type="region of interest" description="Disordered" evidence="8">
    <location>
        <begin position="177"/>
        <end position="197"/>
    </location>
</feature>
<dbReference type="EMBL" id="SPHZ02000011">
    <property type="protein sequence ID" value="KAF0890612.1"/>
    <property type="molecule type" value="Genomic_DNA"/>
</dbReference>
<feature type="region of interest" description="Disordered" evidence="8">
    <location>
        <begin position="1"/>
        <end position="27"/>
    </location>
</feature>
<keyword evidence="12" id="KW-1185">Reference proteome</keyword>
<evidence type="ECO:0000313" key="12">
    <source>
        <dbReference type="Proteomes" id="UP000479710"/>
    </source>
</evidence>
<comment type="subcellular location">
    <subcellularLocation>
        <location evidence="7">Nucleus</location>
    </subcellularLocation>
</comment>
<dbReference type="PANTHER" id="PTHR14140">
    <property type="entry name" value="E3 UBIQUITIN-PROTEIN LIGASE UHRF-RELATED"/>
    <property type="match status" value="1"/>
</dbReference>
<evidence type="ECO:0000256" key="5">
    <source>
        <dbReference type="ARBA" id="ARBA00023242"/>
    </source>
</evidence>
<feature type="compositionally biased region" description="Basic and acidic residues" evidence="8">
    <location>
        <begin position="354"/>
        <end position="364"/>
    </location>
</feature>
<keyword evidence="3" id="KW-0862">Zinc</keyword>
<proteinExistence type="predicted"/>
<evidence type="ECO:0000256" key="6">
    <source>
        <dbReference type="PROSITE-ProRule" id="PRU00175"/>
    </source>
</evidence>
<dbReference type="OrthoDB" id="2270193at2759"/>
<evidence type="ECO:0000256" key="1">
    <source>
        <dbReference type="ARBA" id="ARBA00022723"/>
    </source>
</evidence>
<dbReference type="PROSITE" id="PS00518">
    <property type="entry name" value="ZF_RING_1"/>
    <property type="match status" value="1"/>
</dbReference>
<evidence type="ECO:0000256" key="2">
    <source>
        <dbReference type="ARBA" id="ARBA00022771"/>
    </source>
</evidence>
<dbReference type="InterPro" id="IPR001841">
    <property type="entry name" value="Znf_RING"/>
</dbReference>
<dbReference type="InterPro" id="IPR013083">
    <property type="entry name" value="Znf_RING/FYVE/PHD"/>
</dbReference>
<dbReference type="SUPFAM" id="SSF57850">
    <property type="entry name" value="RING/U-box"/>
    <property type="match status" value="1"/>
</dbReference>
<feature type="compositionally biased region" description="Basic and acidic residues" evidence="8">
    <location>
        <begin position="187"/>
        <end position="197"/>
    </location>
</feature>
<dbReference type="GO" id="GO:0044027">
    <property type="term" value="P:negative regulation of gene expression via chromosomal CpG island methylation"/>
    <property type="evidence" value="ECO:0007669"/>
    <property type="project" value="TreeGrafter"/>
</dbReference>
<dbReference type="Gene3D" id="2.30.280.10">
    <property type="entry name" value="SRA-YDG"/>
    <property type="match status" value="1"/>
</dbReference>
<dbReference type="GO" id="GO:0016567">
    <property type="term" value="P:protein ubiquitination"/>
    <property type="evidence" value="ECO:0007669"/>
    <property type="project" value="TreeGrafter"/>
</dbReference>
<evidence type="ECO:0000256" key="4">
    <source>
        <dbReference type="ARBA" id="ARBA00023125"/>
    </source>
</evidence>
<reference evidence="11 12" key="1">
    <citation type="submission" date="2019-11" db="EMBL/GenBank/DDBJ databases">
        <title>Whole genome sequence of Oryza granulata.</title>
        <authorList>
            <person name="Li W."/>
        </authorList>
    </citation>
    <scope>NUCLEOTIDE SEQUENCE [LARGE SCALE GENOMIC DNA]</scope>
    <source>
        <strain evidence="12">cv. Menghai</strain>
        <tissue evidence="11">Leaf</tissue>
    </source>
</reference>
<evidence type="ECO:0000259" key="10">
    <source>
        <dbReference type="PROSITE" id="PS51015"/>
    </source>
</evidence>
<name>A0A6G1BS05_9ORYZ</name>
<sequence length="493" mass="53520">MASSSNPTNLPSSSDGVCMKQNEDRPDKAFTTERAKRAGLANASSGQIFVTIAPDYFGPILVEHDPRRNRGVRVGDQWGDRMECRQWGAHFPHIAGISGQSTHGAQSVALSGGYLDDEDHGEWFLYTGSGGRDLSGNKRTNKEQSFDQKFDKLNAALRVSCLNGYPVRVVRSFKEKRSPYGPEAGVSDEHGDRPRPLPEIEELANTTDITKRKGNPAWDFDATDGWKWMITPPISRKPAVTGGSRAGKKMLGAARQTRNLSMRDRLLKEFRCSICKNVMEEPVTTPCAHNFCKKCLLGSYDNLSLMEERSRGGRTLHARKIVKKCPSCPNDISGFLQNPQVNRDIMNVIESLQKEAEKEDHARASAEGSSAAHAESGGSTDADSDDENDGSWENQDDGNLGEGGCNDPEDMITESADGDSVANRNAGARKRKGGKRARTNSEVCDEDVGNVVPITETFDGQGAKGASVDGVAAENLADVQEQADDDTGCCGKC</sequence>
<dbReference type="GO" id="GO:0061630">
    <property type="term" value="F:ubiquitin protein ligase activity"/>
    <property type="evidence" value="ECO:0007669"/>
    <property type="project" value="TreeGrafter"/>
</dbReference>
<feature type="domain" description="YDG" evidence="10">
    <location>
        <begin position="67"/>
        <end position="216"/>
    </location>
</feature>
<dbReference type="PANTHER" id="PTHR14140:SF27">
    <property type="entry name" value="OS04G0289800 PROTEIN"/>
    <property type="match status" value="1"/>
</dbReference>
<dbReference type="InterPro" id="IPR045134">
    <property type="entry name" value="UHRF1/2-like"/>
</dbReference>
<dbReference type="PROSITE" id="PS50089">
    <property type="entry name" value="ZF_RING_2"/>
    <property type="match status" value="1"/>
</dbReference>
<keyword evidence="4" id="KW-0238">DNA-binding</keyword>
<evidence type="ECO:0008006" key="13">
    <source>
        <dbReference type="Google" id="ProtNLM"/>
    </source>
</evidence>
<dbReference type="InterPro" id="IPR015947">
    <property type="entry name" value="PUA-like_sf"/>
</dbReference>
<evidence type="ECO:0000256" key="7">
    <source>
        <dbReference type="PROSITE-ProRule" id="PRU00358"/>
    </source>
</evidence>
<gene>
    <name evidence="11" type="ORF">E2562_003808</name>
</gene>
<evidence type="ECO:0000256" key="8">
    <source>
        <dbReference type="SAM" id="MobiDB-lite"/>
    </source>
</evidence>
<comment type="caution">
    <text evidence="11">The sequence shown here is derived from an EMBL/GenBank/DDBJ whole genome shotgun (WGS) entry which is preliminary data.</text>
</comment>
<accession>A0A6G1BS05</accession>
<dbReference type="Pfam" id="PF02182">
    <property type="entry name" value="SAD_SRA"/>
    <property type="match status" value="1"/>
</dbReference>
<evidence type="ECO:0000313" key="11">
    <source>
        <dbReference type="EMBL" id="KAF0890612.1"/>
    </source>
</evidence>
<dbReference type="GO" id="GO:0003677">
    <property type="term" value="F:DNA binding"/>
    <property type="evidence" value="ECO:0007669"/>
    <property type="project" value="UniProtKB-KW"/>
</dbReference>
<dbReference type="GO" id="GO:0005634">
    <property type="term" value="C:nucleus"/>
    <property type="evidence" value="ECO:0007669"/>
    <property type="project" value="UniProtKB-SubCell"/>
</dbReference>
<dbReference type="InterPro" id="IPR036987">
    <property type="entry name" value="SRA-YDG_sf"/>
</dbReference>
<dbReference type="InterPro" id="IPR017907">
    <property type="entry name" value="Znf_RING_CS"/>
</dbReference>
<feature type="region of interest" description="Disordered" evidence="8">
    <location>
        <begin position="354"/>
        <end position="442"/>
    </location>
</feature>
<keyword evidence="1" id="KW-0479">Metal-binding</keyword>
<evidence type="ECO:0000256" key="3">
    <source>
        <dbReference type="ARBA" id="ARBA00022833"/>
    </source>
</evidence>
<dbReference type="Pfam" id="PF13445">
    <property type="entry name" value="zf-RING_UBOX"/>
    <property type="match status" value="1"/>
</dbReference>
<dbReference type="AlphaFoldDB" id="A0A6G1BS05"/>
<dbReference type="SMART" id="SM00184">
    <property type="entry name" value="RING"/>
    <property type="match status" value="1"/>
</dbReference>
<dbReference type="InterPro" id="IPR027370">
    <property type="entry name" value="Znf-RING_euk"/>
</dbReference>
<evidence type="ECO:0000259" key="9">
    <source>
        <dbReference type="PROSITE" id="PS50089"/>
    </source>
</evidence>
<protein>
    <recommendedName>
        <fullName evidence="13">RING-type E3 ubiquitin transferase</fullName>
    </recommendedName>
</protein>
<dbReference type="Proteomes" id="UP000479710">
    <property type="component" value="Unassembled WGS sequence"/>
</dbReference>
<feature type="compositionally biased region" description="Acidic residues" evidence="8">
    <location>
        <begin position="382"/>
        <end position="396"/>
    </location>
</feature>